<dbReference type="CTD" id="36463"/>
<dbReference type="PANTHER" id="PTHR20988">
    <property type="entry name" value="TRANSMEMBRANE PROTEIN 183A-RELATED"/>
    <property type="match status" value="1"/>
</dbReference>
<dbReference type="AlphaFoldDB" id="A0AAR5QI88"/>
<reference evidence="1" key="2">
    <citation type="submission" date="2024-08" db="UniProtKB">
        <authorList>
            <consortium name="EnsemblMetazoa"/>
        </authorList>
    </citation>
    <scope>IDENTIFICATION</scope>
</reference>
<dbReference type="InterPro" id="IPR026509">
    <property type="entry name" value="TMEM183"/>
</dbReference>
<dbReference type="Proteomes" id="UP000019118">
    <property type="component" value="Unassembled WGS sequence"/>
</dbReference>
<keyword evidence="2" id="KW-1185">Reference proteome</keyword>
<proteinExistence type="predicted"/>
<protein>
    <recommendedName>
        <fullName evidence="3">Transmembrane protein 183</fullName>
    </recommendedName>
</protein>
<dbReference type="GO" id="GO:0031647">
    <property type="term" value="P:regulation of protein stability"/>
    <property type="evidence" value="ECO:0007669"/>
    <property type="project" value="TreeGrafter"/>
</dbReference>
<sequence>MPKKSKKGPVSSLGDVTVLDYADSTAPKNRAKKLLTNVNRALRKEVEKAKDKDENLPHVTGNSDEDEAAVYYMKMSKTKNRRHTNLSNHKYNRKNEGGKTYPIDIWFLLSEYIRPEDVGVFAAICKSSFQVTCSAAFWFSLYRRYYTCVPDMPASLRPEKLIRKTALRKDVIRSFFYMYKPFRNRLTNTRTSEVYNNNLSVLVNKTLYEISSESQKGSYTYYFKMAPKISSSSSRSVSDTASLLDVLDDVFYNPNDQCCALKVVCRDSIPILPISGLTLRGAVLSSSVQFHKLKLEFGPMYGRLGGSECVTVNFDAVVQVLVVDWWHRLYPFHGNHMLDLADSLNWCLKNGS</sequence>
<evidence type="ECO:0000313" key="2">
    <source>
        <dbReference type="Proteomes" id="UP000019118"/>
    </source>
</evidence>
<name>A0AAR5QI88_DENPD</name>
<organism evidence="1 2">
    <name type="scientific">Dendroctonus ponderosae</name>
    <name type="common">Mountain pine beetle</name>
    <dbReference type="NCBI Taxonomy" id="77166"/>
    <lineage>
        <taxon>Eukaryota</taxon>
        <taxon>Metazoa</taxon>
        <taxon>Ecdysozoa</taxon>
        <taxon>Arthropoda</taxon>
        <taxon>Hexapoda</taxon>
        <taxon>Insecta</taxon>
        <taxon>Pterygota</taxon>
        <taxon>Neoptera</taxon>
        <taxon>Endopterygota</taxon>
        <taxon>Coleoptera</taxon>
        <taxon>Polyphaga</taxon>
        <taxon>Cucujiformia</taxon>
        <taxon>Curculionidae</taxon>
        <taxon>Scolytinae</taxon>
        <taxon>Dendroctonus</taxon>
    </lineage>
</organism>
<dbReference type="PANTHER" id="PTHR20988:SF2">
    <property type="entry name" value="TRANSMEMBRANE PROTEIN 183A-RELATED"/>
    <property type="match status" value="1"/>
</dbReference>
<evidence type="ECO:0008006" key="3">
    <source>
        <dbReference type="Google" id="ProtNLM"/>
    </source>
</evidence>
<dbReference type="GeneID" id="109546427"/>
<evidence type="ECO:0000313" key="1">
    <source>
        <dbReference type="EnsemblMetazoa" id="XP_019772945.1"/>
    </source>
</evidence>
<accession>A0AAR5QI88</accession>
<dbReference type="EnsemblMetazoa" id="XM_019917386.1">
    <property type="protein sequence ID" value="XP_019772945.1"/>
    <property type="gene ID" value="LOC109546427"/>
</dbReference>
<dbReference type="GO" id="GO:0019005">
    <property type="term" value="C:SCF ubiquitin ligase complex"/>
    <property type="evidence" value="ECO:0007669"/>
    <property type="project" value="TreeGrafter"/>
</dbReference>
<reference evidence="2" key="1">
    <citation type="journal article" date="2013" name="Genome Biol.">
        <title>Draft genome of the mountain pine beetle, Dendroctonus ponderosae Hopkins, a major forest pest.</title>
        <authorList>
            <person name="Keeling C.I."/>
            <person name="Yuen M.M."/>
            <person name="Liao N.Y."/>
            <person name="Docking T.R."/>
            <person name="Chan S.K."/>
            <person name="Taylor G.A."/>
            <person name="Palmquist D.L."/>
            <person name="Jackman S.D."/>
            <person name="Nguyen A."/>
            <person name="Li M."/>
            <person name="Henderson H."/>
            <person name="Janes J.K."/>
            <person name="Zhao Y."/>
            <person name="Pandoh P."/>
            <person name="Moore R."/>
            <person name="Sperling F.A."/>
            <person name="Huber D.P."/>
            <person name="Birol I."/>
            <person name="Jones S.J."/>
            <person name="Bohlmann J."/>
        </authorList>
    </citation>
    <scope>NUCLEOTIDE SEQUENCE</scope>
</reference>